<accession>A0A3B0P7K1</accession>
<name>A0A3B0P7K1_MYCSY</name>
<protein>
    <submittedName>
        <fullName evidence="2">Uncharacterized protein</fullName>
    </submittedName>
</protein>
<organism evidence="2 3">
    <name type="scientific">Mycoplasmopsis synoviae</name>
    <name type="common">Mycoplasma synoviae</name>
    <dbReference type="NCBI Taxonomy" id="2109"/>
    <lineage>
        <taxon>Bacteria</taxon>
        <taxon>Bacillati</taxon>
        <taxon>Mycoplasmatota</taxon>
        <taxon>Mycoplasmoidales</taxon>
        <taxon>Metamycoplasmataceae</taxon>
        <taxon>Mycoplasmopsis</taxon>
    </lineage>
</organism>
<gene>
    <name evidence="2" type="ORF">NCTC10124_00857</name>
</gene>
<feature type="chain" id="PRO_5017398394" evidence="1">
    <location>
        <begin position="23"/>
        <end position="78"/>
    </location>
</feature>
<evidence type="ECO:0000313" key="2">
    <source>
        <dbReference type="EMBL" id="SYV93128.1"/>
    </source>
</evidence>
<keyword evidence="1" id="KW-0732">Signal</keyword>
<dbReference type="AlphaFoldDB" id="A0A3B0P7K1"/>
<reference evidence="3" key="1">
    <citation type="submission" date="2018-06" db="EMBL/GenBank/DDBJ databases">
        <authorList>
            <consortium name="Pathogen Informatics"/>
        </authorList>
    </citation>
    <scope>NUCLEOTIDE SEQUENCE [LARGE SCALE GENOMIC DNA]</scope>
    <source>
        <strain evidence="3">NCTC10124</strain>
    </source>
</reference>
<evidence type="ECO:0000256" key="1">
    <source>
        <dbReference type="SAM" id="SignalP"/>
    </source>
</evidence>
<dbReference type="Proteomes" id="UP000259328">
    <property type="component" value="Chromosome"/>
</dbReference>
<dbReference type="EMBL" id="LS991953">
    <property type="protein sequence ID" value="SYV93128.1"/>
    <property type="molecule type" value="Genomic_DNA"/>
</dbReference>
<feature type="signal peptide" evidence="1">
    <location>
        <begin position="1"/>
        <end position="22"/>
    </location>
</feature>
<sequence>MNNPKFKVSPAALNLSKLASVAATFNLVTSATTASTSAFLSANLSASPDAVKYVTRSLAGFAHNNTLSAHCQLNPTFA</sequence>
<evidence type="ECO:0000313" key="3">
    <source>
        <dbReference type="Proteomes" id="UP000259328"/>
    </source>
</evidence>
<proteinExistence type="predicted"/>